<proteinExistence type="predicted"/>
<sequence length="304" mass="34127">MCNKGSPAISSPGLKPTRKTRTKTRKPKYFSLKLEISTKKKKEANPQESTNPKMPHKQQLINLFPLHPENNLVISQDRSSDMQDDQMDAAFLFQTASDDTSTTLEDVLDTNTAAAAATITTRTTSEEDPLAPSPIYPSRTCDVRTAMRCKERDASAEMWASYCKVVKREQEEESSSCAGRSGGYGGGLAYRKMMQVHDWGPKRLVGLKLDYQEVLNAWSDKGPLYFKGESPQTVPDLRDASNAQIDGLGCLGNLWRVPEMDEVKVAERVEAKDGRKTGQREASVLRYKEKRQSRLFSKRIRVDL</sequence>
<accession>A0A2P2JX61</accession>
<feature type="compositionally biased region" description="Basic residues" evidence="1">
    <location>
        <begin position="16"/>
        <end position="28"/>
    </location>
</feature>
<evidence type="ECO:0000256" key="1">
    <source>
        <dbReference type="SAM" id="MobiDB-lite"/>
    </source>
</evidence>
<reference evidence="2" key="1">
    <citation type="submission" date="2018-02" db="EMBL/GenBank/DDBJ databases">
        <title>Rhizophora mucronata_Transcriptome.</title>
        <authorList>
            <person name="Meera S.P."/>
            <person name="Sreeshan A."/>
            <person name="Augustine A."/>
        </authorList>
    </citation>
    <scope>NUCLEOTIDE SEQUENCE</scope>
    <source>
        <tissue evidence="2">Leaf</tissue>
    </source>
</reference>
<dbReference type="AlphaFoldDB" id="A0A2P2JX61"/>
<dbReference type="PANTHER" id="PTHR31874:SF25">
    <property type="entry name" value="CCT MOTIF FAMILY PROTEIN"/>
    <property type="match status" value="1"/>
</dbReference>
<evidence type="ECO:0000313" key="2">
    <source>
        <dbReference type="EMBL" id="MBW98057.1"/>
    </source>
</evidence>
<dbReference type="GO" id="GO:0005634">
    <property type="term" value="C:nucleus"/>
    <property type="evidence" value="ECO:0007669"/>
    <property type="project" value="TreeGrafter"/>
</dbReference>
<protein>
    <submittedName>
        <fullName evidence="2">Uncharacterized protein LOC8260335 isoform X2</fullName>
    </submittedName>
</protein>
<dbReference type="InterPro" id="IPR052453">
    <property type="entry name" value="CONSTANS-like_ZF"/>
</dbReference>
<dbReference type="EMBL" id="GGEC01017574">
    <property type="protein sequence ID" value="MBW98057.1"/>
    <property type="molecule type" value="Transcribed_RNA"/>
</dbReference>
<feature type="region of interest" description="Disordered" evidence="1">
    <location>
        <begin position="1"/>
        <end position="55"/>
    </location>
</feature>
<organism evidence="2">
    <name type="scientific">Rhizophora mucronata</name>
    <name type="common">Asiatic mangrove</name>
    <dbReference type="NCBI Taxonomy" id="61149"/>
    <lineage>
        <taxon>Eukaryota</taxon>
        <taxon>Viridiplantae</taxon>
        <taxon>Streptophyta</taxon>
        <taxon>Embryophyta</taxon>
        <taxon>Tracheophyta</taxon>
        <taxon>Spermatophyta</taxon>
        <taxon>Magnoliopsida</taxon>
        <taxon>eudicotyledons</taxon>
        <taxon>Gunneridae</taxon>
        <taxon>Pentapetalae</taxon>
        <taxon>rosids</taxon>
        <taxon>fabids</taxon>
        <taxon>Malpighiales</taxon>
        <taxon>Rhizophoraceae</taxon>
        <taxon>Rhizophora</taxon>
    </lineage>
</organism>
<name>A0A2P2JX61_RHIMU</name>
<dbReference type="PANTHER" id="PTHR31874">
    <property type="entry name" value="CCT MOTIF FAMILY PROTEIN, EXPRESSED"/>
    <property type="match status" value="1"/>
</dbReference>
<dbReference type="GO" id="GO:0006355">
    <property type="term" value="P:regulation of DNA-templated transcription"/>
    <property type="evidence" value="ECO:0007669"/>
    <property type="project" value="TreeGrafter"/>
</dbReference>